<feature type="non-terminal residue" evidence="3">
    <location>
        <position position="1"/>
    </location>
</feature>
<organism evidence="3">
    <name type="scientific">marine sediment metagenome</name>
    <dbReference type="NCBI Taxonomy" id="412755"/>
    <lineage>
        <taxon>unclassified sequences</taxon>
        <taxon>metagenomes</taxon>
        <taxon>ecological metagenomes</taxon>
    </lineage>
</organism>
<evidence type="ECO:0000259" key="2">
    <source>
        <dbReference type="PROSITE" id="PS51898"/>
    </source>
</evidence>
<name>X1CMT4_9ZZZZ</name>
<dbReference type="SUPFAM" id="SSF56349">
    <property type="entry name" value="DNA breaking-rejoining enzymes"/>
    <property type="match status" value="1"/>
</dbReference>
<dbReference type="PROSITE" id="PS51898">
    <property type="entry name" value="TYR_RECOMBINASE"/>
    <property type="match status" value="1"/>
</dbReference>
<dbReference type="Gene3D" id="1.10.443.10">
    <property type="entry name" value="Intergrase catalytic core"/>
    <property type="match status" value="1"/>
</dbReference>
<dbReference type="InterPro" id="IPR002104">
    <property type="entry name" value="Integrase_catalytic"/>
</dbReference>
<comment type="caution">
    <text evidence="3">The sequence shown here is derived from an EMBL/GenBank/DDBJ whole genome shotgun (WGS) entry which is preliminary data.</text>
</comment>
<keyword evidence="1" id="KW-0233">DNA recombination</keyword>
<reference evidence="3" key="1">
    <citation type="journal article" date="2014" name="Front. Microbiol.">
        <title>High frequency of phylogenetically diverse reductive dehalogenase-homologous genes in deep subseafloor sedimentary metagenomes.</title>
        <authorList>
            <person name="Kawai M."/>
            <person name="Futagami T."/>
            <person name="Toyoda A."/>
            <person name="Takaki Y."/>
            <person name="Nishi S."/>
            <person name="Hori S."/>
            <person name="Arai W."/>
            <person name="Tsubouchi T."/>
            <person name="Morono Y."/>
            <person name="Uchiyama I."/>
            <person name="Ito T."/>
            <person name="Fujiyama A."/>
            <person name="Inagaki F."/>
            <person name="Takami H."/>
        </authorList>
    </citation>
    <scope>NUCLEOTIDE SEQUENCE</scope>
    <source>
        <strain evidence="3">Expedition CK06-06</strain>
    </source>
</reference>
<gene>
    <name evidence="3" type="ORF">S01H4_40812</name>
</gene>
<dbReference type="InterPro" id="IPR011010">
    <property type="entry name" value="DNA_brk_join_enz"/>
</dbReference>
<evidence type="ECO:0000256" key="1">
    <source>
        <dbReference type="ARBA" id="ARBA00023172"/>
    </source>
</evidence>
<proteinExistence type="predicted"/>
<sequence length="177" mass="20535">LLRGQGRYRDLLLFVVGINTALRVSDLLQLQIDQFLDDHHRINKRFWIKEKKRGKRHELVINNSIQEALTEYLKAYPGIVTDSENFVFFNTKACDFTQPIKRGQAWKFISSICSEVGLNGNYGTHTLRKTWGYHARMQGVDLALIMHKLNHESIAYTKRYLGITDSELQAVAQRLNL</sequence>
<dbReference type="PANTHER" id="PTHR30349:SF82">
    <property type="entry name" value="INTEGRASE_RECOMBINASE YOEC-RELATED"/>
    <property type="match status" value="1"/>
</dbReference>
<protein>
    <recommendedName>
        <fullName evidence="2">Tyr recombinase domain-containing protein</fullName>
    </recommendedName>
</protein>
<dbReference type="PANTHER" id="PTHR30349">
    <property type="entry name" value="PHAGE INTEGRASE-RELATED"/>
    <property type="match status" value="1"/>
</dbReference>
<accession>X1CMT4</accession>
<dbReference type="GO" id="GO:0006310">
    <property type="term" value="P:DNA recombination"/>
    <property type="evidence" value="ECO:0007669"/>
    <property type="project" value="UniProtKB-KW"/>
</dbReference>
<dbReference type="AlphaFoldDB" id="X1CMT4"/>
<dbReference type="GO" id="GO:0015074">
    <property type="term" value="P:DNA integration"/>
    <property type="evidence" value="ECO:0007669"/>
    <property type="project" value="InterPro"/>
</dbReference>
<dbReference type="EMBL" id="BART01022267">
    <property type="protein sequence ID" value="GAG94287.1"/>
    <property type="molecule type" value="Genomic_DNA"/>
</dbReference>
<dbReference type="InterPro" id="IPR013762">
    <property type="entry name" value="Integrase-like_cat_sf"/>
</dbReference>
<dbReference type="Pfam" id="PF00589">
    <property type="entry name" value="Phage_integrase"/>
    <property type="match status" value="1"/>
</dbReference>
<dbReference type="GO" id="GO:0003677">
    <property type="term" value="F:DNA binding"/>
    <property type="evidence" value="ECO:0007669"/>
    <property type="project" value="InterPro"/>
</dbReference>
<feature type="domain" description="Tyr recombinase" evidence="2">
    <location>
        <begin position="1"/>
        <end position="173"/>
    </location>
</feature>
<evidence type="ECO:0000313" key="3">
    <source>
        <dbReference type="EMBL" id="GAG94287.1"/>
    </source>
</evidence>
<dbReference type="InterPro" id="IPR050090">
    <property type="entry name" value="Tyrosine_recombinase_XerCD"/>
</dbReference>